<evidence type="ECO:0000256" key="1">
    <source>
        <dbReference type="SAM" id="MobiDB-lite"/>
    </source>
</evidence>
<evidence type="ECO:0000313" key="2">
    <source>
        <dbReference type="EMBL" id="CTR11092.1"/>
    </source>
</evidence>
<dbReference type="OrthoDB" id="2531547at2759"/>
<gene>
    <name evidence="2" type="primary">FGENESH: predicted gene_15.234</name>
    <name evidence="3" type="ORF">AAT19DRAFT_11320</name>
    <name evidence="2" type="ORF">BN2166_0069530</name>
</gene>
<evidence type="ECO:0000313" key="3">
    <source>
        <dbReference type="EMBL" id="PRQ70571.1"/>
    </source>
</evidence>
<dbReference type="AlphaFoldDB" id="A0A0K3CQV8"/>
<organism evidence="2 4">
    <name type="scientific">Rhodotorula toruloides</name>
    <name type="common">Yeast</name>
    <name type="synonym">Rhodosporidium toruloides</name>
    <dbReference type="NCBI Taxonomy" id="5286"/>
    <lineage>
        <taxon>Eukaryota</taxon>
        <taxon>Fungi</taxon>
        <taxon>Dikarya</taxon>
        <taxon>Basidiomycota</taxon>
        <taxon>Pucciniomycotina</taxon>
        <taxon>Microbotryomycetes</taxon>
        <taxon>Sporidiobolales</taxon>
        <taxon>Sporidiobolaceae</taxon>
        <taxon>Rhodotorula</taxon>
    </lineage>
</organism>
<dbReference type="EMBL" id="CWKI01000015">
    <property type="protein sequence ID" value="CTR11092.1"/>
    <property type="molecule type" value="Genomic_DNA"/>
</dbReference>
<proteinExistence type="predicted"/>
<name>A0A0K3CQV8_RHOTO</name>
<feature type="region of interest" description="Disordered" evidence="1">
    <location>
        <begin position="411"/>
        <end position="436"/>
    </location>
</feature>
<sequence>MSGPDDCAPSRAESADGLQAPAPSPEPLVNSRLCSLLGPRGSYLMHSAYNISGVDSFIHASEHAAPRDAAISHFVHLPSLGHLLAHAGDNTYGSLRACPKDKLLRVLNLDQRLPFCTPPSKADPPFVWSAQEPHYPLAWTSGYESISYRFSRLRPSVCRSTSRNNELPGIWFSKNLTSEQRRTRADASTAPEGSTDTSIMHDELTRTAMQLLLAFEKGLLPWVAGESGAILLLYDDTHFQSFFLLPLVAQTQDLADSLALREKTLKAALTLADLGLDPQDVAKLVNPADGCTPTSTSSMRRFVVVYGSKARLDTPFETSLLHILSLGLRDNFGQVREEIEEMLVAQLAVGESDSVLVKYGKVLTPSEMAAKPVYRLVTFDELEKGCAFDAAFVDRRGQLVGRHSFPASVAKKDDNLSLPPSPPPTPPLHDAAASPTPALPVSRPILLLSSTRFGKGNQGVLYRACSSSSPVPLLAKYSYTHLGDSHMQKEDAFYRENWRTLEEEKLAPRFVGSWRTEGRGSPLRDGAGTTMILVEEWGQALKAIEDVGTEGFPVLKDLLARFHTATSYEHGSLDSRNIVWHPSLGPSSLRFIDFARSEKHECTYEPGAEGYDVCRRTGGFGFGYCERWALDYVIEKCEKRLRGELEEEEGTKEEVHVIPCRTL</sequence>
<keyword evidence="4" id="KW-1185">Reference proteome</keyword>
<reference evidence="2 4" key="1">
    <citation type="submission" date="2015-07" db="EMBL/GenBank/DDBJ databases">
        <authorList>
            <person name="Cajimat M.N.B."/>
            <person name="Milazzo M.L."/>
            <person name="Fulhorst C.F."/>
        </authorList>
    </citation>
    <scope>NUCLEOTIDE SEQUENCE [LARGE SCALE GENOMIC DNA]</scope>
    <source>
        <strain evidence="2">Single colony</strain>
    </source>
</reference>
<feature type="region of interest" description="Disordered" evidence="1">
    <location>
        <begin position="1"/>
        <end position="26"/>
    </location>
</feature>
<evidence type="ECO:0000313" key="5">
    <source>
        <dbReference type="Proteomes" id="UP000239560"/>
    </source>
</evidence>
<reference evidence="3 5" key="2">
    <citation type="journal article" date="2018" name="Elife">
        <title>Functional genomics of lipid metabolism in the oleaginous yeast Rhodosporidium toruloides.</title>
        <authorList>
            <person name="Coradetti S.T."/>
            <person name="Pinel D."/>
            <person name="Geiselman G."/>
            <person name="Ito M."/>
            <person name="Mondo S."/>
            <person name="Reilly M.C."/>
            <person name="Cheng Y.F."/>
            <person name="Bauer S."/>
            <person name="Grigoriev I."/>
            <person name="Gladden J.M."/>
            <person name="Simmons B.A."/>
            <person name="Brem R."/>
            <person name="Arkin A.P."/>
            <person name="Skerker J.M."/>
        </authorList>
    </citation>
    <scope>NUCLEOTIDE SEQUENCE [LARGE SCALE GENOMIC DNA]</scope>
    <source>
        <strain evidence="3 5">NBRC 0880</strain>
    </source>
</reference>
<dbReference type="EMBL" id="LCTV02000015">
    <property type="protein sequence ID" value="PRQ70571.1"/>
    <property type="molecule type" value="Genomic_DNA"/>
</dbReference>
<evidence type="ECO:0000313" key="4">
    <source>
        <dbReference type="Proteomes" id="UP000199069"/>
    </source>
</evidence>
<dbReference type="Proteomes" id="UP000199069">
    <property type="component" value="Unassembled WGS sequence"/>
</dbReference>
<protein>
    <submittedName>
        <fullName evidence="2 3">Proteophosphoglycan ppg4</fullName>
    </submittedName>
</protein>
<accession>A0A0K3CQV8</accession>
<dbReference type="Proteomes" id="UP000239560">
    <property type="component" value="Unassembled WGS sequence"/>
</dbReference>